<evidence type="ECO:0008006" key="3">
    <source>
        <dbReference type="Google" id="ProtNLM"/>
    </source>
</evidence>
<sequence>MPPTLATLILDARRAGPRLPRELAVVAPLADDQELELVVLDDTGDRRVAGIARRYRARHLPLSAACLGERLSLAIPRTAGEVLVFPVLGCVTAAPALRRLARRVAAGEFDAVSLTDARPRLVDRLLGRRRIDGEVGVCVTREWYERIGGCDPRLDHGALTDLLTRLRHCGAHIVPAQTIEKA</sequence>
<accession>A0A1H0K107</accession>
<gene>
    <name evidence="1" type="ORF">SAMN04487957_10734</name>
</gene>
<dbReference type="RefSeq" id="WP_089679442.1">
    <property type="nucleotide sequence ID" value="NZ_FNIV01000007.1"/>
</dbReference>
<evidence type="ECO:0000313" key="1">
    <source>
        <dbReference type="EMBL" id="SDO49675.1"/>
    </source>
</evidence>
<dbReference type="STRING" id="419597.SAMN04487957_10734"/>
<keyword evidence="2" id="KW-1185">Reference proteome</keyword>
<protein>
    <recommendedName>
        <fullName evidence="3">Glycosyl transferase family 2</fullName>
    </recommendedName>
</protein>
<dbReference type="SUPFAM" id="SSF53448">
    <property type="entry name" value="Nucleotide-diphospho-sugar transferases"/>
    <property type="match status" value="1"/>
</dbReference>
<name>A0A1H0K107_9GAMM</name>
<dbReference type="OrthoDB" id="9069044at2"/>
<reference evidence="2" key="1">
    <citation type="submission" date="2016-10" db="EMBL/GenBank/DDBJ databases">
        <authorList>
            <person name="Varghese N."/>
            <person name="Submissions S."/>
        </authorList>
    </citation>
    <scope>NUCLEOTIDE SEQUENCE [LARGE SCALE GENOMIC DNA]</scope>
    <source>
        <strain evidence="2">CGMCC 1.6444</strain>
    </source>
</reference>
<dbReference type="Proteomes" id="UP000199075">
    <property type="component" value="Unassembled WGS sequence"/>
</dbReference>
<proteinExistence type="predicted"/>
<dbReference type="EMBL" id="FNIV01000007">
    <property type="protein sequence ID" value="SDO49675.1"/>
    <property type="molecule type" value="Genomic_DNA"/>
</dbReference>
<evidence type="ECO:0000313" key="2">
    <source>
        <dbReference type="Proteomes" id="UP000199075"/>
    </source>
</evidence>
<dbReference type="AlphaFoldDB" id="A0A1H0K107"/>
<organism evidence="1 2">
    <name type="scientific">Halomonas shengliensis</name>
    <dbReference type="NCBI Taxonomy" id="419597"/>
    <lineage>
        <taxon>Bacteria</taxon>
        <taxon>Pseudomonadati</taxon>
        <taxon>Pseudomonadota</taxon>
        <taxon>Gammaproteobacteria</taxon>
        <taxon>Oceanospirillales</taxon>
        <taxon>Halomonadaceae</taxon>
        <taxon>Halomonas</taxon>
    </lineage>
</organism>
<dbReference type="InterPro" id="IPR029044">
    <property type="entry name" value="Nucleotide-diphossugar_trans"/>
</dbReference>